<feature type="compositionally biased region" description="Polar residues" evidence="1">
    <location>
        <begin position="1"/>
        <end position="37"/>
    </location>
</feature>
<reference evidence="2" key="1">
    <citation type="submission" date="2022-08" db="EMBL/GenBank/DDBJ databases">
        <title>Novel sulphate-reducing endosymbionts in the free-living metamonad Anaeramoeba.</title>
        <authorList>
            <person name="Jerlstrom-Hultqvist J."/>
            <person name="Cepicka I."/>
            <person name="Gallot-Lavallee L."/>
            <person name="Salas-Leiva D."/>
            <person name="Curtis B.A."/>
            <person name="Zahonova K."/>
            <person name="Pipaliya S."/>
            <person name="Dacks J."/>
            <person name="Roger A.J."/>
        </authorList>
    </citation>
    <scope>NUCLEOTIDE SEQUENCE</scope>
    <source>
        <strain evidence="2">Busselton2</strain>
    </source>
</reference>
<feature type="compositionally biased region" description="Basic residues" evidence="1">
    <location>
        <begin position="129"/>
        <end position="140"/>
    </location>
</feature>
<comment type="caution">
    <text evidence="2">The sequence shown here is derived from an EMBL/GenBank/DDBJ whole genome shotgun (WGS) entry which is preliminary data.</text>
</comment>
<name>A0AAV8A4B9_9EUKA</name>
<accession>A0AAV8A4B9</accession>
<evidence type="ECO:0000313" key="3">
    <source>
        <dbReference type="Proteomes" id="UP001146793"/>
    </source>
</evidence>
<evidence type="ECO:0000313" key="2">
    <source>
        <dbReference type="EMBL" id="KAJ3448266.1"/>
    </source>
</evidence>
<organism evidence="2 3">
    <name type="scientific">Anaeramoeba flamelloides</name>
    <dbReference type="NCBI Taxonomy" id="1746091"/>
    <lineage>
        <taxon>Eukaryota</taxon>
        <taxon>Metamonada</taxon>
        <taxon>Anaeramoebidae</taxon>
        <taxon>Anaeramoeba</taxon>
    </lineage>
</organism>
<feature type="compositionally biased region" description="Polar residues" evidence="1">
    <location>
        <begin position="355"/>
        <end position="379"/>
    </location>
</feature>
<feature type="region of interest" description="Disordered" evidence="1">
    <location>
        <begin position="347"/>
        <end position="379"/>
    </location>
</feature>
<feature type="region of interest" description="Disordered" evidence="1">
    <location>
        <begin position="1"/>
        <end position="96"/>
    </location>
</feature>
<feature type="region of interest" description="Disordered" evidence="1">
    <location>
        <begin position="129"/>
        <end position="149"/>
    </location>
</feature>
<proteinExistence type="predicted"/>
<protein>
    <submittedName>
        <fullName evidence="2">Uncharacterized protein</fullName>
    </submittedName>
</protein>
<feature type="region of interest" description="Disordered" evidence="1">
    <location>
        <begin position="244"/>
        <end position="302"/>
    </location>
</feature>
<sequence>MNSNQKIPQTTRKRSTSFSTNIPFQQTSNNSIRTNNDLSEETITPLPRSRSLTKQGYSPPKKWSLQRQSPQSRSYKSHDQKVLERNNTQKKRIDWSKSTLDNLNQFGSSPQRSNFQFNHFLKFPTGSSKRTRLLKPKSNSRMKNSQQNSNFLKNKRGKIRTKKIIPIRNKQTATYSQKSSTFDQRHQDRNYFSKTAPKEIILPFNSPKNPNLFHDNQNLFRNNQDSLFSSLKKSFQTDFSLHTQNVPDFEHNQKEKKKSQQRKDILGYKEPQNIIQEENSQSTKENEKPKNYTDSLNSVDVNNENDYDDFDFDSILYQSGSMEYLIDDKFCNTPIFEFEENGWSKKSIKTEPLDDNTTSSNEYHQNESFDSSVNPQQSYSLPTNNEKQVYENEQKITPSLPELDSFEKKILLEKLKELSREQYILNRKLNIVKNEINHQKNENSKILK</sequence>
<feature type="compositionally biased region" description="Polar residues" evidence="1">
    <location>
        <begin position="65"/>
        <end position="74"/>
    </location>
</feature>
<dbReference type="Proteomes" id="UP001146793">
    <property type="component" value="Unassembled WGS sequence"/>
</dbReference>
<evidence type="ECO:0000256" key="1">
    <source>
        <dbReference type="SAM" id="MobiDB-lite"/>
    </source>
</evidence>
<feature type="compositionally biased region" description="Polar residues" evidence="1">
    <location>
        <begin position="273"/>
        <end position="283"/>
    </location>
</feature>
<gene>
    <name evidence="2" type="ORF">M0812_00745</name>
</gene>
<dbReference type="AlphaFoldDB" id="A0AAV8A4B9"/>
<dbReference type="EMBL" id="JANTQA010000015">
    <property type="protein sequence ID" value="KAJ3448266.1"/>
    <property type="molecule type" value="Genomic_DNA"/>
</dbReference>